<reference evidence="9 10" key="1">
    <citation type="journal article" date="2003" name="Proc. Natl. Acad. Sci. U.S.A.">
        <title>Complete genome sequence of the marine planctomycete Pirellula sp. strain 1.</title>
        <authorList>
            <person name="Gloeckner F.O."/>
            <person name="Kube M."/>
            <person name="Bauer M."/>
            <person name="Teeling H."/>
            <person name="Lombardot T."/>
            <person name="Ludwig W."/>
            <person name="Gade D."/>
            <person name="Beck A."/>
            <person name="Borzym K."/>
            <person name="Heitmann K."/>
            <person name="Rabus R."/>
            <person name="Schlesner H."/>
            <person name="Amann R."/>
            <person name="Reinhardt R."/>
        </authorList>
    </citation>
    <scope>NUCLEOTIDE SEQUENCE [LARGE SCALE GENOMIC DNA]</scope>
    <source>
        <strain evidence="10">DSM 10527 / NCIMB 13988 / SH1</strain>
    </source>
</reference>
<evidence type="ECO:0000256" key="5">
    <source>
        <dbReference type="ARBA" id="ARBA00022989"/>
    </source>
</evidence>
<dbReference type="KEGG" id="rba:RB10916"/>
<keyword evidence="6" id="KW-0472">Membrane</keyword>
<evidence type="ECO:0000256" key="2">
    <source>
        <dbReference type="ARBA" id="ARBA00022475"/>
    </source>
</evidence>
<evidence type="ECO:0000256" key="3">
    <source>
        <dbReference type="ARBA" id="ARBA00022618"/>
    </source>
</evidence>
<dbReference type="InterPro" id="IPR034746">
    <property type="entry name" value="POTRA"/>
</dbReference>
<keyword evidence="2" id="KW-1003">Cell membrane</keyword>
<accession>Q7UK20</accession>
<keyword evidence="4" id="KW-0812">Transmembrane</keyword>
<dbReference type="EMBL" id="BX294152">
    <property type="protein sequence ID" value="CAD77061.1"/>
    <property type="molecule type" value="Genomic_DNA"/>
</dbReference>
<keyword evidence="10" id="KW-1185">Reference proteome</keyword>
<evidence type="ECO:0000259" key="8">
    <source>
        <dbReference type="PROSITE" id="PS51779"/>
    </source>
</evidence>
<evidence type="ECO:0000256" key="4">
    <source>
        <dbReference type="ARBA" id="ARBA00022692"/>
    </source>
</evidence>
<dbReference type="HOGENOM" id="CLU_541706_0_0_0"/>
<organism evidence="9 10">
    <name type="scientific">Rhodopirellula baltica (strain DSM 10527 / NCIMB 13988 / SH1)</name>
    <dbReference type="NCBI Taxonomy" id="243090"/>
    <lineage>
        <taxon>Bacteria</taxon>
        <taxon>Pseudomonadati</taxon>
        <taxon>Planctomycetota</taxon>
        <taxon>Planctomycetia</taxon>
        <taxon>Pirellulales</taxon>
        <taxon>Pirellulaceae</taxon>
        <taxon>Rhodopirellula</taxon>
    </lineage>
</organism>
<dbReference type="Proteomes" id="UP000001025">
    <property type="component" value="Chromosome"/>
</dbReference>
<keyword evidence="5" id="KW-1133">Transmembrane helix</keyword>
<dbReference type="GO" id="GO:0019867">
    <property type="term" value="C:outer membrane"/>
    <property type="evidence" value="ECO:0007669"/>
    <property type="project" value="InterPro"/>
</dbReference>
<dbReference type="Gene3D" id="3.10.20.310">
    <property type="entry name" value="membrane protein fhac"/>
    <property type="match status" value="5"/>
</dbReference>
<sequence>MSIGRDGKTSILVPRIWLLMPSRLYHCDLSKHRFLACFVCCLAIACSPTTLLAQFGGGGSGMGGGQAQAPAAATKPKFRDHIHNRDGMALRREDGDAVVAEVRLVGNQVISTTDILAELQTRKGRFYSEETVLSDVSRLNDMGSFDHVTFETEERVTRANGSSNAPQKSVLVTFYVRERAMVSKVIYHGNYRMNDRELSGRSGITEGDPLSEFAIETGKRRLLDYYHEEGFNQAAIEAGIGLPSDTNAVVFRINEGPKERIEDIQIEGASIVSESRLKKVIQSRGPMMGIMSYINNVADMKKIDADVNVLASYYHNLGFLTATVGRRIEYDETGKWLTIVFVVHEGPRFKVGDVQIVGNEYVTEESLRKRLELKANDTFSGTKMRKDIGEIVYGYGELGFIYAEVNPKTIMRDENGIVDLVYEITEGDRWKVNSIRVEIDGEPHLMRESTMLNLIEMREGDYIDRRDLETGRNRIERSNLLETNPTIAEPPDIIVKPLEGSQR</sequence>
<proteinExistence type="predicted"/>
<dbReference type="PANTHER" id="PTHR37820:SF1">
    <property type="entry name" value="CELL DIVISION PROTEIN FTSQ"/>
    <property type="match status" value="1"/>
</dbReference>
<dbReference type="PROSITE" id="PS51779">
    <property type="entry name" value="POTRA"/>
    <property type="match status" value="1"/>
</dbReference>
<dbReference type="eggNOG" id="COG4775">
    <property type="taxonomic scope" value="Bacteria"/>
</dbReference>
<dbReference type="PANTHER" id="PTHR37820">
    <property type="entry name" value="CELL DIVISION PROTEIN DIVIB"/>
    <property type="match status" value="1"/>
</dbReference>
<evidence type="ECO:0000256" key="1">
    <source>
        <dbReference type="ARBA" id="ARBA00004370"/>
    </source>
</evidence>
<dbReference type="InterPro" id="IPR050487">
    <property type="entry name" value="FtsQ_DivIB"/>
</dbReference>
<keyword evidence="7" id="KW-0131">Cell cycle</keyword>
<protein>
    <submittedName>
        <fullName evidence="9">Outer membrane protein homolog</fullName>
    </submittedName>
</protein>
<evidence type="ECO:0000313" key="9">
    <source>
        <dbReference type="EMBL" id="CAD77061.1"/>
    </source>
</evidence>
<comment type="subcellular location">
    <subcellularLocation>
        <location evidence="1">Membrane</location>
    </subcellularLocation>
</comment>
<dbReference type="OrthoDB" id="231360at2"/>
<dbReference type="GO" id="GO:0051301">
    <property type="term" value="P:cell division"/>
    <property type="evidence" value="ECO:0007669"/>
    <property type="project" value="UniProtKB-KW"/>
</dbReference>
<dbReference type="AlphaFoldDB" id="Q7UK20"/>
<evidence type="ECO:0000256" key="6">
    <source>
        <dbReference type="ARBA" id="ARBA00023136"/>
    </source>
</evidence>
<evidence type="ECO:0000313" key="10">
    <source>
        <dbReference type="Proteomes" id="UP000001025"/>
    </source>
</evidence>
<dbReference type="InterPro" id="IPR010827">
    <property type="entry name" value="BamA/TamA_POTRA"/>
</dbReference>
<evidence type="ECO:0000256" key="7">
    <source>
        <dbReference type="ARBA" id="ARBA00023306"/>
    </source>
</evidence>
<dbReference type="InParanoid" id="Q7UK20"/>
<dbReference type="EnsemblBacteria" id="CAD77061">
    <property type="protein sequence ID" value="CAD77061"/>
    <property type="gene ID" value="RB10916"/>
</dbReference>
<dbReference type="STRING" id="243090.RB10916"/>
<feature type="domain" description="POTRA" evidence="8">
    <location>
        <begin position="349"/>
        <end position="427"/>
    </location>
</feature>
<name>Q7UK20_RHOBA</name>
<gene>
    <name evidence="9" type="ordered locus">RB10916</name>
</gene>
<dbReference type="PATRIC" id="fig|243090.15.peg.5270"/>
<dbReference type="Pfam" id="PF07244">
    <property type="entry name" value="POTRA"/>
    <property type="match status" value="4"/>
</dbReference>
<keyword evidence="3" id="KW-0132">Cell division</keyword>